<evidence type="ECO:0000313" key="3">
    <source>
        <dbReference type="Proteomes" id="UP000242146"/>
    </source>
</evidence>
<keyword evidence="3" id="KW-1185">Reference proteome</keyword>
<name>A0A1X2GT06_9FUNG</name>
<dbReference type="Proteomes" id="UP000242146">
    <property type="component" value="Unassembled WGS sequence"/>
</dbReference>
<dbReference type="SMART" id="SM01301">
    <property type="entry name" value="PTPlike_phytase"/>
    <property type="match status" value="3"/>
</dbReference>
<dbReference type="InterPro" id="IPR050561">
    <property type="entry name" value="PTP"/>
</dbReference>
<dbReference type="SUPFAM" id="SSF52799">
    <property type="entry name" value="(Phosphotyrosine protein) phosphatases II"/>
    <property type="match status" value="3"/>
</dbReference>
<dbReference type="PANTHER" id="PTHR23339">
    <property type="entry name" value="TYROSINE SPECIFIC PROTEIN PHOSPHATASE AND DUAL SPECIFICITY PROTEIN PHOSPHATASE"/>
    <property type="match status" value="1"/>
</dbReference>
<comment type="caution">
    <text evidence="2">The sequence shown here is derived from an EMBL/GenBank/DDBJ whole genome shotgun (WGS) entry which is preliminary data.</text>
</comment>
<accession>A0A1X2GT06</accession>
<gene>
    <name evidence="2" type="ORF">DM01DRAFT_1332719</name>
</gene>
<evidence type="ECO:0000313" key="2">
    <source>
        <dbReference type="EMBL" id="ORX60585.1"/>
    </source>
</evidence>
<dbReference type="Gene3D" id="3.90.190.10">
    <property type="entry name" value="Protein tyrosine phosphatase superfamily"/>
    <property type="match status" value="3"/>
</dbReference>
<dbReference type="EMBL" id="MCGT01000004">
    <property type="protein sequence ID" value="ORX60585.1"/>
    <property type="molecule type" value="Genomic_DNA"/>
</dbReference>
<dbReference type="Pfam" id="PF14566">
    <property type="entry name" value="PTPlike_phytase"/>
    <property type="match status" value="3"/>
</dbReference>
<dbReference type="InterPro" id="IPR029021">
    <property type="entry name" value="Prot-tyrosine_phosphatase-like"/>
</dbReference>
<dbReference type="OrthoDB" id="66369at2759"/>
<sequence length="1464" mass="166903">MPSTSSSPQTQTLYGSPPPSPRLPGFRAPSHNDSFKFVPVKTSTISKQAVLGSSQKPTALPTHDGFDQKSLLKSVGTTVKARNGSVLTRNTILKLDHFSSGMNTNLDLHLHGAPNFRQAALDVYGVAQPTVIGLSTILSVLGCHPKQAPTTSCTWFSTREEPLVYLNGHPFVLREYANPMQNINMFWGITSARLEKLEERLKADVIKEADAMGGLLLVHQELADGTIVPCYLQADLVRTPREVFQSFQQDGFPLKYFRIPISPEQGPEDNYFDEYVRVIRDLSPTEPLIFSCGMGNVRTTVGIIIAQLIRRTQLLERNLPDPFMIQGYEYGLTSASDSLFAFGKSKDQETLLRLVYVLEQALESKMSMHSAIEWALERGNNLDNLKEAIVGNYHSVASLTSVLENGDFHKRLLDEMIDQSDELVHLREMILANRIRYSCAQAPGDKPYAKQLYLERASKSLQRYFFLICFAAYVNQSPDTRFDTRFSSWIKTHTEIWAMLENMRRKGPRLYYFRPIQELDTIVNNPTSLNPLSRYRGAYGMFDMVGARDLDGMVMNEMENLIIKSRRGDVFTAQTLLKVDFWYYHYLNNEQHPSHTVFHANTSPRHLESINNSQPQTHHAFFIEGASNFRRIDHTRIYGIAQPTVYGLRQVLHQLFTCQPRNERLLWINLREEPIIYINGIPYVLRDRYYSLRNIRAYRGITGSRLEQVEKRLKQDVLRELNAYGGRVLLHGENQDGQVFAQWEEVTPQDVLTVREVMEAVTLEIARDLDLQDANLVNYHRIPMTAEKAPEYEDLDDLRAIVANADLGKTAIVMNCQIGVGRSTTGTVIATLLTRWMQHGQPFDEPVQPTTDNPVSAYIPPKHYLNYQIINSLLRVIKRGLENKQVVDDVLDQCDLTINLRDVVEKVRIQAETETDDVERRRKIKRGMVALERYYVLICFQVYLDTTPPDLLHETMSFRQWMKQHLELATILKELQTASDMSAIVPVEKDEQALSMYDVQDQGQQGDGLALTSEVLQVLQARHGQVLAKHTILKHDAFPGCQKMSLREKIPGAYNFRRVAVDQVKQAAYRTIEASAIGGLAVDMALLQQQWARDESSTAMPAFPNPPFICGCAMPNKDAIKEVLKAMDAGPGGSRRVIWTCLREEPVLYVNRRPYVLRLHHNPLRNLETTGITTDRVEHMERIMQRETLEELKLYHGRLLIHDEETTEKGGFVLVPTWESVLPDCIETPDQVFQSIIGEGFQVDYLRIPITDEQAPIPDVFDQFIDRLKRMDDHSDMIFNCQMGRGRTTTGMVTSCLVAMTRQGTASLADIGEDGPEYDAKHDENEERRRLQNGEYRMILQLVSVLSYGKLAKRLTDRAINMCDHMQNLRKAVYDLKLRMDAADPGSSKWRIASLGATNYLVRYFYLIVFANYLLERSSDVSPDSHDLTTGGLVTTSDGLSFKHWLKQRREITNIIKYQAKDLS</sequence>
<feature type="region of interest" description="Disordered" evidence="1">
    <location>
        <begin position="1"/>
        <end position="32"/>
    </location>
</feature>
<dbReference type="CDD" id="cd14496">
    <property type="entry name" value="PTP_paladin"/>
    <property type="match status" value="1"/>
</dbReference>
<organism evidence="2 3">
    <name type="scientific">Hesseltinella vesiculosa</name>
    <dbReference type="NCBI Taxonomy" id="101127"/>
    <lineage>
        <taxon>Eukaryota</taxon>
        <taxon>Fungi</taxon>
        <taxon>Fungi incertae sedis</taxon>
        <taxon>Mucoromycota</taxon>
        <taxon>Mucoromycotina</taxon>
        <taxon>Mucoromycetes</taxon>
        <taxon>Mucorales</taxon>
        <taxon>Cunninghamellaceae</taxon>
        <taxon>Hesseltinella</taxon>
    </lineage>
</organism>
<protein>
    <recommendedName>
        <fullName evidence="4">Phosphatases II</fullName>
    </recommendedName>
</protein>
<evidence type="ECO:0008006" key="4">
    <source>
        <dbReference type="Google" id="ProtNLM"/>
    </source>
</evidence>
<reference evidence="2 3" key="1">
    <citation type="submission" date="2016-07" db="EMBL/GenBank/DDBJ databases">
        <title>Pervasive Adenine N6-methylation of Active Genes in Fungi.</title>
        <authorList>
            <consortium name="DOE Joint Genome Institute"/>
            <person name="Mondo S.J."/>
            <person name="Dannebaum R.O."/>
            <person name="Kuo R.C."/>
            <person name="Labutti K."/>
            <person name="Haridas S."/>
            <person name="Kuo A."/>
            <person name="Salamov A."/>
            <person name="Ahrendt S.R."/>
            <person name="Lipzen A."/>
            <person name="Sullivan W."/>
            <person name="Andreopoulos W.B."/>
            <person name="Clum A."/>
            <person name="Lindquist E."/>
            <person name="Daum C."/>
            <person name="Ramamoorthy G.K."/>
            <person name="Gryganskyi A."/>
            <person name="Culley D."/>
            <person name="Magnuson J.K."/>
            <person name="James T.Y."/>
            <person name="O'Malley M.A."/>
            <person name="Stajich J.E."/>
            <person name="Spatafora J.W."/>
            <person name="Visel A."/>
            <person name="Grigoriev I.V."/>
        </authorList>
    </citation>
    <scope>NUCLEOTIDE SEQUENCE [LARGE SCALE GENOMIC DNA]</scope>
    <source>
        <strain evidence="2 3">NRRL 3301</strain>
    </source>
</reference>
<evidence type="ECO:0000256" key="1">
    <source>
        <dbReference type="SAM" id="MobiDB-lite"/>
    </source>
</evidence>
<feature type="compositionally biased region" description="Low complexity" evidence="1">
    <location>
        <begin position="1"/>
        <end position="12"/>
    </location>
</feature>
<proteinExistence type="predicted"/>